<sequence length="75" mass="8122">MPDYGMERPSGTESKLVSGAYAPRTHGDELPTKLSCDTSLRVPAGMVYVLYPIPPKHTPTSGSVRIHNATPRSLK</sequence>
<proteinExistence type="predicted"/>
<organism evidence="2 3">
    <name type="scientific">Pisolithus microcarpus 441</name>
    <dbReference type="NCBI Taxonomy" id="765257"/>
    <lineage>
        <taxon>Eukaryota</taxon>
        <taxon>Fungi</taxon>
        <taxon>Dikarya</taxon>
        <taxon>Basidiomycota</taxon>
        <taxon>Agaricomycotina</taxon>
        <taxon>Agaricomycetes</taxon>
        <taxon>Agaricomycetidae</taxon>
        <taxon>Boletales</taxon>
        <taxon>Sclerodermatineae</taxon>
        <taxon>Pisolithaceae</taxon>
        <taxon>Pisolithus</taxon>
    </lineage>
</organism>
<accession>A0A0C9YHM0</accession>
<protein>
    <submittedName>
        <fullName evidence="2">Unplaced genomic scaffold scaffold_318, whole genome shotgun sequence</fullName>
    </submittedName>
</protein>
<keyword evidence="3" id="KW-1185">Reference proteome</keyword>
<reference evidence="3" key="2">
    <citation type="submission" date="2015-01" db="EMBL/GenBank/DDBJ databases">
        <title>Evolutionary Origins and Diversification of the Mycorrhizal Mutualists.</title>
        <authorList>
            <consortium name="DOE Joint Genome Institute"/>
            <consortium name="Mycorrhizal Genomics Consortium"/>
            <person name="Kohler A."/>
            <person name="Kuo A."/>
            <person name="Nagy L.G."/>
            <person name="Floudas D."/>
            <person name="Copeland A."/>
            <person name="Barry K.W."/>
            <person name="Cichocki N."/>
            <person name="Veneault-Fourrey C."/>
            <person name="LaButti K."/>
            <person name="Lindquist E.A."/>
            <person name="Lipzen A."/>
            <person name="Lundell T."/>
            <person name="Morin E."/>
            <person name="Murat C."/>
            <person name="Riley R."/>
            <person name="Ohm R."/>
            <person name="Sun H."/>
            <person name="Tunlid A."/>
            <person name="Henrissat B."/>
            <person name="Grigoriev I.V."/>
            <person name="Hibbett D.S."/>
            <person name="Martin F."/>
        </authorList>
    </citation>
    <scope>NUCLEOTIDE SEQUENCE [LARGE SCALE GENOMIC DNA]</scope>
    <source>
        <strain evidence="3">441</strain>
    </source>
</reference>
<reference evidence="2 3" key="1">
    <citation type="submission" date="2014-04" db="EMBL/GenBank/DDBJ databases">
        <authorList>
            <consortium name="DOE Joint Genome Institute"/>
            <person name="Kuo A."/>
            <person name="Kohler A."/>
            <person name="Costa M.D."/>
            <person name="Nagy L.G."/>
            <person name="Floudas D."/>
            <person name="Copeland A."/>
            <person name="Barry K.W."/>
            <person name="Cichocki N."/>
            <person name="Veneault-Fourrey C."/>
            <person name="LaButti K."/>
            <person name="Lindquist E.A."/>
            <person name="Lipzen A."/>
            <person name="Lundell T."/>
            <person name="Morin E."/>
            <person name="Murat C."/>
            <person name="Sun H."/>
            <person name="Tunlid A."/>
            <person name="Henrissat B."/>
            <person name="Grigoriev I.V."/>
            <person name="Hibbett D.S."/>
            <person name="Martin F."/>
            <person name="Nordberg H.P."/>
            <person name="Cantor M.N."/>
            <person name="Hua S.X."/>
        </authorList>
    </citation>
    <scope>NUCLEOTIDE SEQUENCE [LARGE SCALE GENOMIC DNA]</scope>
    <source>
        <strain evidence="2 3">441</strain>
    </source>
</reference>
<feature type="region of interest" description="Disordered" evidence="1">
    <location>
        <begin position="1"/>
        <end position="32"/>
    </location>
</feature>
<name>A0A0C9YHM0_9AGAM</name>
<dbReference type="Proteomes" id="UP000054018">
    <property type="component" value="Unassembled WGS sequence"/>
</dbReference>
<gene>
    <name evidence="2" type="ORF">PISMIDRAFT_688754</name>
</gene>
<evidence type="ECO:0000313" key="2">
    <source>
        <dbReference type="EMBL" id="KIK13349.1"/>
    </source>
</evidence>
<dbReference type="EMBL" id="KN834002">
    <property type="protein sequence ID" value="KIK13349.1"/>
    <property type="molecule type" value="Genomic_DNA"/>
</dbReference>
<evidence type="ECO:0000313" key="3">
    <source>
        <dbReference type="Proteomes" id="UP000054018"/>
    </source>
</evidence>
<dbReference type="HOGENOM" id="CLU_2694613_0_0_1"/>
<dbReference type="AlphaFoldDB" id="A0A0C9YHM0"/>
<evidence type="ECO:0000256" key="1">
    <source>
        <dbReference type="SAM" id="MobiDB-lite"/>
    </source>
</evidence>